<name>A0A538SM59_UNCEI</name>
<sequence length="468" mass="52635">MPSATLLTIALMLALGRASPGAVAAPVSAAPPFGASRSSLTPDLVKVERHVLPNGLVVLLHEDHTVPAVTFYQWYKVGSRNERPGITGISHFFEHMMFNGSKNVPPKEYDRILESNGGYSNAFTSRDMTAYYEDIASDRLEVLFRLDSDRMRDLSLLPEQLKSEIEVVKEERRSSIDNDIFGMLDEQLCAVAFNASPYRWPVLGWMGDLERIQRQEMVDYFRTHYAPNNCILVLTGDFDPRQALAQIQHYFGDIPSQTPPAPPVNSEPEQRGERRVEVHYPAQNVTFLMGYKAPSVQSPDAYVLDVLDAILSTGESSRLQRALVHDQQVALDVGSFFQTRLDPTLFEIYTMMKPGKTAAEGEKAVDEVIARLIREGPGRRELEKAKNLLESSFIVELKTNNGAARTLAFHEHLYGDYRAMFEVIRRYRAVTAEDCKRVARRTFDPLRRTIAELVPEKPEAAAAQEGSK</sequence>
<dbReference type="InterPro" id="IPR011249">
    <property type="entry name" value="Metalloenz_LuxS/M16"/>
</dbReference>
<dbReference type="InterPro" id="IPR007863">
    <property type="entry name" value="Peptidase_M16_C"/>
</dbReference>
<dbReference type="Pfam" id="PF00675">
    <property type="entry name" value="Peptidase_M16"/>
    <property type="match status" value="1"/>
</dbReference>
<feature type="region of interest" description="Disordered" evidence="2">
    <location>
        <begin position="255"/>
        <end position="274"/>
    </location>
</feature>
<feature type="domain" description="Peptidase M16 C-terminal" evidence="5">
    <location>
        <begin position="212"/>
        <end position="389"/>
    </location>
</feature>
<comment type="similarity">
    <text evidence="1">Belongs to the peptidase M16 family.</text>
</comment>
<evidence type="ECO:0000313" key="7">
    <source>
        <dbReference type="Proteomes" id="UP000320184"/>
    </source>
</evidence>
<feature type="domain" description="Peptidase M16 N-terminal" evidence="4">
    <location>
        <begin position="57"/>
        <end position="199"/>
    </location>
</feature>
<organism evidence="6 7">
    <name type="scientific">Eiseniibacteriota bacterium</name>
    <dbReference type="NCBI Taxonomy" id="2212470"/>
    <lineage>
        <taxon>Bacteria</taxon>
        <taxon>Candidatus Eiseniibacteriota</taxon>
    </lineage>
</organism>
<accession>A0A538SM59</accession>
<dbReference type="AlphaFoldDB" id="A0A538SM59"/>
<comment type="caution">
    <text evidence="6">The sequence shown here is derived from an EMBL/GenBank/DDBJ whole genome shotgun (WGS) entry which is preliminary data.</text>
</comment>
<feature type="chain" id="PRO_5021861339" evidence="3">
    <location>
        <begin position="25"/>
        <end position="468"/>
    </location>
</feature>
<dbReference type="InterPro" id="IPR050361">
    <property type="entry name" value="MPP/UQCRC_Complex"/>
</dbReference>
<proteinExistence type="inferred from homology"/>
<dbReference type="Gene3D" id="3.30.830.10">
    <property type="entry name" value="Metalloenzyme, LuxS/M16 peptidase-like"/>
    <property type="match status" value="2"/>
</dbReference>
<evidence type="ECO:0000256" key="2">
    <source>
        <dbReference type="SAM" id="MobiDB-lite"/>
    </source>
</evidence>
<dbReference type="Pfam" id="PF05193">
    <property type="entry name" value="Peptidase_M16_C"/>
    <property type="match status" value="1"/>
</dbReference>
<feature type="signal peptide" evidence="3">
    <location>
        <begin position="1"/>
        <end position="24"/>
    </location>
</feature>
<keyword evidence="3" id="KW-0732">Signal</keyword>
<evidence type="ECO:0000313" key="6">
    <source>
        <dbReference type="EMBL" id="TMQ52459.1"/>
    </source>
</evidence>
<evidence type="ECO:0000256" key="1">
    <source>
        <dbReference type="ARBA" id="ARBA00007261"/>
    </source>
</evidence>
<dbReference type="PANTHER" id="PTHR11851">
    <property type="entry name" value="METALLOPROTEASE"/>
    <property type="match status" value="1"/>
</dbReference>
<dbReference type="GO" id="GO:0046872">
    <property type="term" value="F:metal ion binding"/>
    <property type="evidence" value="ECO:0007669"/>
    <property type="project" value="InterPro"/>
</dbReference>
<dbReference type="PANTHER" id="PTHR11851:SF49">
    <property type="entry name" value="MITOCHONDRIAL-PROCESSING PEPTIDASE SUBUNIT ALPHA"/>
    <property type="match status" value="1"/>
</dbReference>
<dbReference type="EMBL" id="VBOT01000033">
    <property type="protein sequence ID" value="TMQ52459.1"/>
    <property type="molecule type" value="Genomic_DNA"/>
</dbReference>
<evidence type="ECO:0000259" key="5">
    <source>
        <dbReference type="Pfam" id="PF05193"/>
    </source>
</evidence>
<gene>
    <name evidence="6" type="ORF">E6K73_02930</name>
</gene>
<reference evidence="6 7" key="1">
    <citation type="journal article" date="2019" name="Nat. Microbiol.">
        <title>Mediterranean grassland soil C-N compound turnover is dependent on rainfall and depth, and is mediated by genomically divergent microorganisms.</title>
        <authorList>
            <person name="Diamond S."/>
            <person name="Andeer P.F."/>
            <person name="Li Z."/>
            <person name="Crits-Christoph A."/>
            <person name="Burstein D."/>
            <person name="Anantharaman K."/>
            <person name="Lane K.R."/>
            <person name="Thomas B.C."/>
            <person name="Pan C."/>
            <person name="Northen T.R."/>
            <person name="Banfield J.F."/>
        </authorList>
    </citation>
    <scope>NUCLEOTIDE SEQUENCE [LARGE SCALE GENOMIC DNA]</scope>
    <source>
        <strain evidence="6">WS_3</strain>
    </source>
</reference>
<evidence type="ECO:0000256" key="3">
    <source>
        <dbReference type="SAM" id="SignalP"/>
    </source>
</evidence>
<evidence type="ECO:0000259" key="4">
    <source>
        <dbReference type="Pfam" id="PF00675"/>
    </source>
</evidence>
<dbReference type="InterPro" id="IPR011765">
    <property type="entry name" value="Pept_M16_N"/>
</dbReference>
<dbReference type="Proteomes" id="UP000320184">
    <property type="component" value="Unassembled WGS sequence"/>
</dbReference>
<dbReference type="SUPFAM" id="SSF63411">
    <property type="entry name" value="LuxS/MPP-like metallohydrolase"/>
    <property type="match status" value="2"/>
</dbReference>
<protein>
    <submittedName>
        <fullName evidence="6">Insulinase family protein</fullName>
    </submittedName>
</protein>